<dbReference type="PANTHER" id="PTHR23280:SF32">
    <property type="entry name" value="FI22325P1"/>
    <property type="match status" value="1"/>
</dbReference>
<keyword evidence="5" id="KW-1185">Reference proteome</keyword>
<evidence type="ECO:0000313" key="5">
    <source>
        <dbReference type="Proteomes" id="UP001626550"/>
    </source>
</evidence>
<dbReference type="InterPro" id="IPR029071">
    <property type="entry name" value="Ubiquitin-like_domsf"/>
</dbReference>
<evidence type="ECO:0000256" key="1">
    <source>
        <dbReference type="SAM" id="MobiDB-lite"/>
    </source>
</evidence>
<dbReference type="InterPro" id="IPR019749">
    <property type="entry name" value="Band_41_domain"/>
</dbReference>
<dbReference type="CDD" id="cd01765">
    <property type="entry name" value="FERM_F0_F1"/>
    <property type="match status" value="1"/>
</dbReference>
<evidence type="ECO:0000313" key="4">
    <source>
        <dbReference type="EMBL" id="KAL3318631.1"/>
    </source>
</evidence>
<dbReference type="CDD" id="cd14473">
    <property type="entry name" value="FERM_B-lobe"/>
    <property type="match status" value="2"/>
</dbReference>
<reference evidence="4 5" key="1">
    <citation type="submission" date="2024-11" db="EMBL/GenBank/DDBJ databases">
        <title>Adaptive evolution of stress response genes in parasites aligns with host niche diversity.</title>
        <authorList>
            <person name="Hahn C."/>
            <person name="Resl P."/>
        </authorList>
    </citation>
    <scope>NUCLEOTIDE SEQUENCE [LARGE SCALE GENOMIC DNA]</scope>
    <source>
        <strain evidence="4">EGGRZ-B1_66</strain>
        <tissue evidence="4">Body</tissue>
    </source>
</reference>
<dbReference type="SUPFAM" id="SSF50729">
    <property type="entry name" value="PH domain-like"/>
    <property type="match status" value="1"/>
</dbReference>
<feature type="compositionally biased region" description="Basic and acidic residues" evidence="1">
    <location>
        <begin position="1"/>
        <end position="10"/>
    </location>
</feature>
<dbReference type="Gene3D" id="3.10.20.90">
    <property type="entry name" value="Phosphatidylinositol 3-kinase Catalytic Subunit, Chain A, domain 1"/>
    <property type="match status" value="1"/>
</dbReference>
<dbReference type="InterPro" id="IPR011993">
    <property type="entry name" value="PH-like_dom_sf"/>
</dbReference>
<evidence type="ECO:0000259" key="3">
    <source>
        <dbReference type="PROSITE" id="PS50057"/>
    </source>
</evidence>
<dbReference type="PANTHER" id="PTHR23280">
    <property type="entry name" value="4.1 G PROTEIN"/>
    <property type="match status" value="1"/>
</dbReference>
<dbReference type="AlphaFoldDB" id="A0ABD2QGG4"/>
<dbReference type="Gene3D" id="2.30.29.30">
    <property type="entry name" value="Pleckstrin-homology domain (PH domain)/Phosphotyrosine-binding domain (PTB)"/>
    <property type="match status" value="1"/>
</dbReference>
<feature type="domain" description="FERM" evidence="3">
    <location>
        <begin position="244"/>
        <end position="588"/>
    </location>
</feature>
<dbReference type="Gene3D" id="1.20.80.10">
    <property type="match status" value="2"/>
</dbReference>
<dbReference type="InterPro" id="IPR035963">
    <property type="entry name" value="FERM_2"/>
</dbReference>
<keyword evidence="2" id="KW-0472">Membrane</keyword>
<keyword evidence="2" id="KW-0812">Transmembrane</keyword>
<dbReference type="SUPFAM" id="SSF54236">
    <property type="entry name" value="Ubiquitin-like"/>
    <property type="match status" value="1"/>
</dbReference>
<name>A0ABD2QGG4_9PLAT</name>
<organism evidence="4 5">
    <name type="scientific">Cichlidogyrus casuarinus</name>
    <dbReference type="NCBI Taxonomy" id="1844966"/>
    <lineage>
        <taxon>Eukaryota</taxon>
        <taxon>Metazoa</taxon>
        <taxon>Spiralia</taxon>
        <taxon>Lophotrochozoa</taxon>
        <taxon>Platyhelminthes</taxon>
        <taxon>Monogenea</taxon>
        <taxon>Monopisthocotylea</taxon>
        <taxon>Dactylogyridea</taxon>
        <taxon>Ancyrocephalidae</taxon>
        <taxon>Cichlidogyrus</taxon>
    </lineage>
</organism>
<dbReference type="Pfam" id="PF00373">
    <property type="entry name" value="FERM_M"/>
    <property type="match status" value="2"/>
</dbReference>
<dbReference type="InterPro" id="IPR000299">
    <property type="entry name" value="FERM_domain"/>
</dbReference>
<dbReference type="Proteomes" id="UP001626550">
    <property type="component" value="Unassembled WGS sequence"/>
</dbReference>
<gene>
    <name evidence="4" type="primary">FRMD3</name>
    <name evidence="4" type="ORF">Ciccas_002702</name>
</gene>
<feature type="compositionally biased region" description="Polar residues" evidence="1">
    <location>
        <begin position="12"/>
        <end position="21"/>
    </location>
</feature>
<protein>
    <submittedName>
        <fullName evidence="4">FERM domain-containing protein 3</fullName>
    </submittedName>
</protein>
<dbReference type="PROSITE" id="PS50057">
    <property type="entry name" value="FERM_3"/>
    <property type="match status" value="1"/>
</dbReference>
<proteinExistence type="predicted"/>
<feature type="region of interest" description="Disordered" evidence="1">
    <location>
        <begin position="1"/>
        <end position="21"/>
    </location>
</feature>
<comment type="caution">
    <text evidence="4">The sequence shown here is derived from an EMBL/GenBank/DDBJ whole genome shotgun (WGS) entry which is preliminary data.</text>
</comment>
<dbReference type="EMBL" id="JBJKFK010000221">
    <property type="protein sequence ID" value="KAL3318631.1"/>
    <property type="molecule type" value="Genomic_DNA"/>
</dbReference>
<dbReference type="Pfam" id="PF09380">
    <property type="entry name" value="FERM_C"/>
    <property type="match status" value="1"/>
</dbReference>
<dbReference type="InterPro" id="IPR018980">
    <property type="entry name" value="FERM_PH-like_C"/>
</dbReference>
<accession>A0ABD2QGG4</accession>
<dbReference type="InterPro" id="IPR019748">
    <property type="entry name" value="FERM_central"/>
</dbReference>
<dbReference type="InterPro" id="IPR014352">
    <property type="entry name" value="FERM/acyl-CoA-bd_prot_sf"/>
</dbReference>
<evidence type="ECO:0000256" key="2">
    <source>
        <dbReference type="SAM" id="Phobius"/>
    </source>
</evidence>
<dbReference type="SMART" id="SM01196">
    <property type="entry name" value="FERM_C"/>
    <property type="match status" value="1"/>
</dbReference>
<feature type="transmembrane region" description="Helical" evidence="2">
    <location>
        <begin position="755"/>
        <end position="773"/>
    </location>
</feature>
<feature type="region of interest" description="Disordered" evidence="1">
    <location>
        <begin position="476"/>
        <end position="503"/>
    </location>
</feature>
<sequence length="825" mass="93424">MIKNSDEAKKGSSANGKNNEFTVTVEGFDSEKDKVSSIFEIYCSELIKSEGSQNLPIDSSDLKPHERMTKSERDHFGFSFAQTGGKVVRLENDKSLYKQLKDENALARINFDILQYPVHATSIKTSFSRFLFYLQVRRDLLLGRLTCPTSEKVVQVASLIYQIEEGDAGDAPVAQKQIFLHFNEALQASVETDYRKLCGTSKNDAMQQFFDLACSFASHHSDIQILIGNLNEEIPCYVVHVKKQQLAKSVFDQYCDNLGSIYNVGASTDNDSTIKEMMLFERNYFGLRFSDKYGKLHWLEHDKSVYKQLMEARSKSQQSQEPKAFKITFRMKHYPAQLSDLKCTLSHFLFYLQVRRDLIQNRLICPSNADSVEIGALVYQAEEGDAPFSTEREMDSMIADPMNHMKKKIFFTSNASLEAQILLAYMNLRGTEKKDAVCRLLNKVTTFPTYGIDPFQVDPKFQVNLDMQDSLSMAVDTSTTSDKKSATLPLPKKSNKKKSPANGTLPLEKKINYYLGINHGGLQLFVGTQHNNFWSWDDISAMKYSNNMFKIQPHRDQSKYEFQLPCSSSALALWRWANDRKCFFTLTSNEKPRLIKSSNSFLRRTKSFRFSGTPMSQIKQQVDEKATRPQTEIGFCSMRVVNFDPAQFEALTVSKTTKAVVTSRPALLMEPQTPPVVDLVDSPVEASPEIKVCAICSNIDRSFVQVEAKVQEPVLFAEKREPLAATPNGEVLHLANGHSTPVKYEEPRESGHGKVLVAAAVIGLLLAFSVYILEMKNPSNNFQNWAHQIRNTKPVANFAKTFYEPAKKMIFDSLNVAVLEAKPRK</sequence>
<dbReference type="SUPFAM" id="SSF47031">
    <property type="entry name" value="Second domain of FERM"/>
    <property type="match status" value="2"/>
</dbReference>
<keyword evidence="2" id="KW-1133">Transmembrane helix</keyword>
<dbReference type="SMART" id="SM00295">
    <property type="entry name" value="B41"/>
    <property type="match status" value="2"/>
</dbReference>